<feature type="non-terminal residue" evidence="16">
    <location>
        <position position="1"/>
    </location>
</feature>
<gene>
    <name evidence="16" type="ORF">SPARVUS_LOCUS281039</name>
</gene>
<organism evidence="16 17">
    <name type="scientific">Staurois parvus</name>
    <dbReference type="NCBI Taxonomy" id="386267"/>
    <lineage>
        <taxon>Eukaryota</taxon>
        <taxon>Metazoa</taxon>
        <taxon>Chordata</taxon>
        <taxon>Craniata</taxon>
        <taxon>Vertebrata</taxon>
        <taxon>Euteleostomi</taxon>
        <taxon>Amphibia</taxon>
        <taxon>Batrachia</taxon>
        <taxon>Anura</taxon>
        <taxon>Neobatrachia</taxon>
        <taxon>Ranoidea</taxon>
        <taxon>Ranidae</taxon>
        <taxon>Staurois</taxon>
    </lineage>
</organism>
<keyword evidence="12" id="KW-0496">Mitochondrion</keyword>
<evidence type="ECO:0000256" key="11">
    <source>
        <dbReference type="ARBA" id="ARBA00022989"/>
    </source>
</evidence>
<accession>A0ABN9ABL7</accession>
<evidence type="ECO:0000256" key="8">
    <source>
        <dbReference type="ARBA" id="ARBA00022692"/>
    </source>
</evidence>
<keyword evidence="17" id="KW-1185">Reference proteome</keyword>
<evidence type="ECO:0000256" key="1">
    <source>
        <dbReference type="ARBA" id="ARBA00003195"/>
    </source>
</evidence>
<dbReference type="Proteomes" id="UP001162483">
    <property type="component" value="Unassembled WGS sequence"/>
</dbReference>
<keyword evidence="13" id="KW-0472">Membrane</keyword>
<keyword evidence="9" id="KW-0999">Mitochondrion inner membrane</keyword>
<evidence type="ECO:0000256" key="6">
    <source>
        <dbReference type="ARBA" id="ARBA00022448"/>
    </source>
</evidence>
<keyword evidence="8" id="KW-0812">Transmembrane</keyword>
<evidence type="ECO:0000256" key="12">
    <source>
        <dbReference type="ARBA" id="ARBA00023128"/>
    </source>
</evidence>
<comment type="subunit">
    <text evidence="4">Complex I is composed of 45 different subunits.</text>
</comment>
<name>A0ABN9ABL7_9NEOB</name>
<dbReference type="Pfam" id="PF07225">
    <property type="entry name" value="NDUF_B4"/>
    <property type="match status" value="1"/>
</dbReference>
<evidence type="ECO:0000313" key="17">
    <source>
        <dbReference type="Proteomes" id="UP001162483"/>
    </source>
</evidence>
<evidence type="ECO:0000256" key="2">
    <source>
        <dbReference type="ARBA" id="ARBA00004298"/>
    </source>
</evidence>
<evidence type="ECO:0000256" key="10">
    <source>
        <dbReference type="ARBA" id="ARBA00022982"/>
    </source>
</evidence>
<evidence type="ECO:0000256" key="4">
    <source>
        <dbReference type="ARBA" id="ARBA00011533"/>
    </source>
</evidence>
<keyword evidence="10" id="KW-0249">Electron transport</keyword>
<evidence type="ECO:0000313" key="16">
    <source>
        <dbReference type="EMBL" id="CAI9532837.1"/>
    </source>
</evidence>
<keyword evidence="6" id="KW-0813">Transport</keyword>
<evidence type="ECO:0000256" key="14">
    <source>
        <dbReference type="ARBA" id="ARBA00030212"/>
    </source>
</evidence>
<evidence type="ECO:0000256" key="7">
    <source>
        <dbReference type="ARBA" id="ARBA00022660"/>
    </source>
</evidence>
<keyword evidence="7" id="KW-0679">Respiratory chain</keyword>
<protein>
    <recommendedName>
        <fullName evidence="5">NADH dehydrogenase [ubiquinone] 1 beta subcomplex subunit 4</fullName>
    </recommendedName>
    <alternativeName>
        <fullName evidence="14">Complex I-B15</fullName>
    </alternativeName>
    <alternativeName>
        <fullName evidence="15">NADH-ubiquinone oxidoreductase B15 subunit</fullName>
    </alternativeName>
</protein>
<proteinExistence type="inferred from homology"/>
<comment type="caution">
    <text evidence="16">The sequence shown here is derived from an EMBL/GenBank/DDBJ whole genome shotgun (WGS) entry which is preliminary data.</text>
</comment>
<reference evidence="16" key="1">
    <citation type="submission" date="2023-05" db="EMBL/GenBank/DDBJ databases">
        <authorList>
            <person name="Stuckert A."/>
        </authorList>
    </citation>
    <scope>NUCLEOTIDE SEQUENCE</scope>
</reference>
<comment type="similarity">
    <text evidence="3">Belongs to the complex I NDUFB4 subunit family.</text>
</comment>
<evidence type="ECO:0000256" key="3">
    <source>
        <dbReference type="ARBA" id="ARBA00007260"/>
    </source>
</evidence>
<keyword evidence="11" id="KW-1133">Transmembrane helix</keyword>
<evidence type="ECO:0000256" key="15">
    <source>
        <dbReference type="ARBA" id="ARBA00030987"/>
    </source>
</evidence>
<sequence>WRDTRKANLRADRRGWTRPWYYEQTLEQRRLQEERVAIRARLKREYQLELNNPIGRGWCKTRRWNDGCSHAITTFCPTPD</sequence>
<dbReference type="EMBL" id="CATNWA010000088">
    <property type="protein sequence ID" value="CAI9532837.1"/>
    <property type="molecule type" value="Genomic_DNA"/>
</dbReference>
<dbReference type="InterPro" id="IPR009866">
    <property type="entry name" value="NADH_UbQ_OxRdtase_NDUFB4_su"/>
</dbReference>
<evidence type="ECO:0000256" key="9">
    <source>
        <dbReference type="ARBA" id="ARBA00022792"/>
    </source>
</evidence>
<evidence type="ECO:0000256" key="5">
    <source>
        <dbReference type="ARBA" id="ARBA00018681"/>
    </source>
</evidence>
<evidence type="ECO:0000256" key="13">
    <source>
        <dbReference type="ARBA" id="ARBA00023136"/>
    </source>
</evidence>
<comment type="subcellular location">
    <subcellularLocation>
        <location evidence="2">Mitochondrion inner membrane</location>
        <topology evidence="2">Single-pass membrane protein</topology>
        <orientation evidence="2">Matrix side</orientation>
    </subcellularLocation>
</comment>
<comment type="function">
    <text evidence="1">Accessory subunit of the mitochondrial membrane respiratory chain NADH dehydrogenase (Complex I), that is believed not to be involved in catalysis. Complex I functions in the transfer of electrons from NADH to the respiratory chain. The immediate electron acceptor for the enzyme is believed to be ubiquinone.</text>
</comment>